<dbReference type="EMBL" id="AANZ01000023">
    <property type="protein sequence ID" value="EAQ78235.1"/>
    <property type="molecule type" value="Genomic_DNA"/>
</dbReference>
<dbReference type="InterPro" id="IPR023753">
    <property type="entry name" value="FAD/NAD-binding_dom"/>
</dbReference>
<evidence type="ECO:0000256" key="2">
    <source>
        <dbReference type="ARBA" id="ARBA00023002"/>
    </source>
</evidence>
<dbReference type="GO" id="GO:0051536">
    <property type="term" value="F:iron-sulfur cluster binding"/>
    <property type="evidence" value="ECO:0007669"/>
    <property type="project" value="InterPro"/>
</dbReference>
<dbReference type="PANTHER" id="PTHR43100:SF1">
    <property type="entry name" value="GLUTAMATE SYNTHASE [NADPH] SMALL CHAIN"/>
    <property type="match status" value="1"/>
</dbReference>
<dbReference type="PRINTS" id="PR00419">
    <property type="entry name" value="ADXRDTASE"/>
</dbReference>
<dbReference type="GO" id="GO:0006537">
    <property type="term" value="P:glutamate biosynthetic process"/>
    <property type="evidence" value="ECO:0007669"/>
    <property type="project" value="UniProtKB-KW"/>
</dbReference>
<evidence type="ECO:0000256" key="1">
    <source>
        <dbReference type="ARBA" id="ARBA00022605"/>
    </source>
</evidence>
<organism evidence="7 8">
    <name type="scientific">Blastopirellula marina DSM 3645</name>
    <dbReference type="NCBI Taxonomy" id="314230"/>
    <lineage>
        <taxon>Bacteria</taxon>
        <taxon>Pseudomonadati</taxon>
        <taxon>Planctomycetota</taxon>
        <taxon>Planctomycetia</taxon>
        <taxon>Pirellulales</taxon>
        <taxon>Pirellulaceae</taxon>
        <taxon>Blastopirellula</taxon>
    </lineage>
</organism>
<dbReference type="eggNOG" id="COG0493">
    <property type="taxonomic scope" value="Bacteria"/>
</dbReference>
<evidence type="ECO:0000256" key="4">
    <source>
        <dbReference type="ARBA" id="ARBA00029440"/>
    </source>
</evidence>
<protein>
    <submittedName>
        <fullName evidence="7">NADH-glutamate synthase small chain</fullName>
    </submittedName>
</protein>
<feature type="domain" description="FAD/NAD(P)-binding" evidence="5">
    <location>
        <begin position="386"/>
        <end position="462"/>
    </location>
</feature>
<dbReference type="Pfam" id="PF07992">
    <property type="entry name" value="Pyr_redox_2"/>
    <property type="match status" value="2"/>
</dbReference>
<comment type="pathway">
    <text evidence="4">Amino-acid biosynthesis.</text>
</comment>
<dbReference type="InterPro" id="IPR028261">
    <property type="entry name" value="DPD_II"/>
</dbReference>
<keyword evidence="3" id="KW-0314">Glutamate biosynthesis</keyword>
<dbReference type="PANTHER" id="PTHR43100">
    <property type="entry name" value="GLUTAMATE SYNTHASE [NADPH] SMALL CHAIN"/>
    <property type="match status" value="1"/>
</dbReference>
<dbReference type="HOGENOM" id="CLU_000422_3_1_0"/>
<dbReference type="FunFam" id="3.40.50.720:FF:000113">
    <property type="entry name" value="Glutamate synthase [NADH], amyloplastic"/>
    <property type="match status" value="1"/>
</dbReference>
<proteinExistence type="predicted"/>
<dbReference type="Proteomes" id="UP000004358">
    <property type="component" value="Unassembled WGS sequence"/>
</dbReference>
<evidence type="ECO:0000259" key="5">
    <source>
        <dbReference type="Pfam" id="PF07992"/>
    </source>
</evidence>
<dbReference type="InterPro" id="IPR051394">
    <property type="entry name" value="Glutamate_Synthase"/>
</dbReference>
<evidence type="ECO:0000313" key="7">
    <source>
        <dbReference type="EMBL" id="EAQ78235.1"/>
    </source>
</evidence>
<dbReference type="Gene3D" id="1.10.1060.10">
    <property type="entry name" value="Alpha-helical ferredoxin"/>
    <property type="match status" value="1"/>
</dbReference>
<feature type="domain" description="Dihydroprymidine dehydrogenase" evidence="6">
    <location>
        <begin position="17"/>
        <end position="126"/>
    </location>
</feature>
<accession>A3ZZ41</accession>
<evidence type="ECO:0000259" key="6">
    <source>
        <dbReference type="Pfam" id="PF14691"/>
    </source>
</evidence>
<name>A3ZZ41_9BACT</name>
<evidence type="ECO:0000256" key="3">
    <source>
        <dbReference type="ARBA" id="ARBA00023164"/>
    </source>
</evidence>
<dbReference type="InterPro" id="IPR009051">
    <property type="entry name" value="Helical_ferredxn"/>
</dbReference>
<dbReference type="InterPro" id="IPR006005">
    <property type="entry name" value="Glut_synth_ssu1"/>
</dbReference>
<gene>
    <name evidence="7" type="ORF">DSM3645_15700</name>
</gene>
<keyword evidence="2" id="KW-0560">Oxidoreductase</keyword>
<evidence type="ECO:0000313" key="8">
    <source>
        <dbReference type="Proteomes" id="UP000004358"/>
    </source>
</evidence>
<dbReference type="SUPFAM" id="SSF46548">
    <property type="entry name" value="alpha-helical ferredoxin"/>
    <property type="match status" value="1"/>
</dbReference>
<dbReference type="SUPFAM" id="SSF51905">
    <property type="entry name" value="FAD/NAD(P)-binding domain"/>
    <property type="match status" value="1"/>
</dbReference>
<dbReference type="GO" id="GO:0016639">
    <property type="term" value="F:oxidoreductase activity, acting on the CH-NH2 group of donors, NAD or NADP as acceptor"/>
    <property type="evidence" value="ECO:0007669"/>
    <property type="project" value="InterPro"/>
</dbReference>
<feature type="domain" description="FAD/NAD(P)-binding" evidence="5">
    <location>
        <begin position="139"/>
        <end position="314"/>
    </location>
</feature>
<dbReference type="NCBIfam" id="TIGR01317">
    <property type="entry name" value="GOGAT_sm_gam"/>
    <property type="match status" value="1"/>
</dbReference>
<dbReference type="Gene3D" id="3.40.50.720">
    <property type="entry name" value="NAD(P)-binding Rossmann-like Domain"/>
    <property type="match status" value="1"/>
</dbReference>
<comment type="caution">
    <text evidence="7">The sequence shown here is derived from an EMBL/GenBank/DDBJ whole genome shotgun (WGS) entry which is preliminary data.</text>
</comment>
<dbReference type="Pfam" id="PF14691">
    <property type="entry name" value="Fer4_20"/>
    <property type="match status" value="1"/>
</dbReference>
<dbReference type="FunFam" id="3.50.50.60:FF:000022">
    <property type="entry name" value="Glutamate synthase [NADH], amyloplastic"/>
    <property type="match status" value="1"/>
</dbReference>
<dbReference type="InterPro" id="IPR036188">
    <property type="entry name" value="FAD/NAD-bd_sf"/>
</dbReference>
<dbReference type="STRING" id="314230.DSM3645_15700"/>
<reference evidence="7 8" key="1">
    <citation type="submission" date="2006-02" db="EMBL/GenBank/DDBJ databases">
        <authorList>
            <person name="Amann R."/>
            <person name="Ferriera S."/>
            <person name="Johnson J."/>
            <person name="Kravitz S."/>
            <person name="Halpern A."/>
            <person name="Remington K."/>
            <person name="Beeson K."/>
            <person name="Tran B."/>
            <person name="Rogers Y.-H."/>
            <person name="Friedman R."/>
            <person name="Venter J.C."/>
        </authorList>
    </citation>
    <scope>NUCLEOTIDE SEQUENCE [LARGE SCALE GENOMIC DNA]</scope>
    <source>
        <strain evidence="7 8">DSM 3645</strain>
    </source>
</reference>
<keyword evidence="1" id="KW-0028">Amino-acid biosynthesis</keyword>
<dbReference type="Gene3D" id="3.50.50.60">
    <property type="entry name" value="FAD/NAD(P)-binding domain"/>
    <property type="match status" value="1"/>
</dbReference>
<dbReference type="AlphaFoldDB" id="A3ZZ41"/>
<sequence length="480" mass="53412">MEYKREVVPYRDPLLRVHDYDEFQVHVDEQFLKTQGARCMDCGVPFCQSATGCPVDNLIPEWNDLVYKGRWREALDRLHKTNNFPEFTGRVCPAPCENACVLGITNPPVAIKNIEAAIVDRGWEEGWITPNPPTQRTGKKVAVIGSGPAGMAAADQLNKAGHQVTVYERDDRIGGLLMYGIPNMKLEKERVVERRVNLMKAEGIEFVTNAHIGVNVELADLRKDNDAVVLAVGATKPRDLPIPGRELNGAYFAMQFLKANTKSLLDSELKDGNYISAEGKDVIVIGGGDTGTDCLGTSIRHGCKSVVNFELLPQPPAERAPDNPWPQWARIFRVDYGHQEAEAKFGQDPRTYCVLSKEFLGDGKGNLTGIRTVNVEWKNENGRWNMQEVPGSEKEWKADLILLAMGFLGPEETLVEKLGMETDQRSNFKAEYGRFATNIDGVFAAGDCRRGQSLIVWAINEGRGAARECDRYLMGKTELP</sequence>